<dbReference type="Pfam" id="PF05056">
    <property type="entry name" value="DUF674"/>
    <property type="match status" value="1"/>
</dbReference>
<dbReference type="EMBL" id="KI630847">
    <property type="protein sequence ID" value="EYU32398.1"/>
    <property type="molecule type" value="Genomic_DNA"/>
</dbReference>
<dbReference type="PANTHER" id="PTHR33103">
    <property type="entry name" value="OS01G0153900 PROTEIN"/>
    <property type="match status" value="1"/>
</dbReference>
<evidence type="ECO:0008006" key="3">
    <source>
        <dbReference type="Google" id="ProtNLM"/>
    </source>
</evidence>
<dbReference type="Proteomes" id="UP000030748">
    <property type="component" value="Unassembled WGS sequence"/>
</dbReference>
<protein>
    <recommendedName>
        <fullName evidence="3">DUF674 domain-containing protein</fullName>
    </recommendedName>
</protein>
<evidence type="ECO:0000313" key="2">
    <source>
        <dbReference type="Proteomes" id="UP000030748"/>
    </source>
</evidence>
<evidence type="ECO:0000313" key="1">
    <source>
        <dbReference type="EMBL" id="EYU32398.1"/>
    </source>
</evidence>
<dbReference type="eggNOG" id="ENOG502RYYF">
    <property type="taxonomic scope" value="Eukaryota"/>
</dbReference>
<sequence length="527" mass="59139">MEEGYGIENFSLKVVVNKKKTKVLFAEVDSDFADVLLSFLTLPLGTIIRILKKHYGEEEEAVSIGSLTTLYNGLANLENECFVTKGCKEVLLDPTSWFESKAKCLKLKLDISETKPIEYFTCKNLNCKSNYGFLCLSIYYDTVSCFCCGEKMKREVVQNESRANDDGVVGKFTNKTVSFACQKMPKPNDCKDGVFIRNSESLIISDALRILPNTTGFVQTLKSFGIADTYGAELMNVTFGFNEIMDLLKASLLSHTPLTDIILNKNQIYDYARTKYEPGFSLERIATKANARSKKMNLKVILQKSTNKLLFAQAEDDFVDFLFIFLAIPLGGVEHLLGSNTCLKSIDNLHRSVADLMDHKSLASADTKKMLMNPKLHHGYISKNPIFPLSEQRLYATCYNLTGVTKFSSFNFKTGQGKYVKGRKLYKITDDLTVTPFCMASAVSVIESLNVPLTDIKEMELQIGLDEGLSILKASLTSTSALTDGLKIDGVFMKQPSKDTDVSQNRRPRYSFIDKFFPCFNPSYMKF</sequence>
<keyword evidence="2" id="KW-1185">Reference proteome</keyword>
<accession>A0A022QYJ2</accession>
<reference evidence="1 2" key="1">
    <citation type="journal article" date="2013" name="Proc. Natl. Acad. Sci. U.S.A.">
        <title>Fine-scale variation in meiotic recombination in Mimulus inferred from population shotgun sequencing.</title>
        <authorList>
            <person name="Hellsten U."/>
            <person name="Wright K.M."/>
            <person name="Jenkins J."/>
            <person name="Shu S."/>
            <person name="Yuan Y."/>
            <person name="Wessler S.R."/>
            <person name="Schmutz J."/>
            <person name="Willis J.H."/>
            <person name="Rokhsar D.S."/>
        </authorList>
    </citation>
    <scope>NUCLEOTIDE SEQUENCE [LARGE SCALE GENOMIC DNA]</scope>
    <source>
        <strain evidence="2">cv. DUN x IM62</strain>
    </source>
</reference>
<organism evidence="1 2">
    <name type="scientific">Erythranthe guttata</name>
    <name type="common">Yellow monkey flower</name>
    <name type="synonym">Mimulus guttatus</name>
    <dbReference type="NCBI Taxonomy" id="4155"/>
    <lineage>
        <taxon>Eukaryota</taxon>
        <taxon>Viridiplantae</taxon>
        <taxon>Streptophyta</taxon>
        <taxon>Embryophyta</taxon>
        <taxon>Tracheophyta</taxon>
        <taxon>Spermatophyta</taxon>
        <taxon>Magnoliopsida</taxon>
        <taxon>eudicotyledons</taxon>
        <taxon>Gunneridae</taxon>
        <taxon>Pentapetalae</taxon>
        <taxon>asterids</taxon>
        <taxon>lamiids</taxon>
        <taxon>Lamiales</taxon>
        <taxon>Phrymaceae</taxon>
        <taxon>Erythranthe</taxon>
    </lineage>
</organism>
<dbReference type="PANTHER" id="PTHR33103:SF27">
    <property type="entry name" value="OS04G0594700 PROTEIN"/>
    <property type="match status" value="1"/>
</dbReference>
<gene>
    <name evidence="1" type="ORF">MIMGU_mgv1a023888mg</name>
</gene>
<name>A0A022QYJ2_ERYGU</name>
<proteinExistence type="predicted"/>
<dbReference type="InterPro" id="IPR007750">
    <property type="entry name" value="DUF674"/>
</dbReference>
<dbReference type="AlphaFoldDB" id="A0A022QYJ2"/>